<feature type="compositionally biased region" description="Polar residues" evidence="2">
    <location>
        <begin position="414"/>
        <end position="432"/>
    </location>
</feature>
<dbReference type="InterPro" id="IPR004474">
    <property type="entry name" value="LytR_CpsA_psr"/>
</dbReference>
<protein>
    <submittedName>
        <fullName evidence="4">LCP family protein required for cell wall assembly</fullName>
    </submittedName>
</protein>
<feature type="compositionally biased region" description="Basic and acidic residues" evidence="2">
    <location>
        <begin position="377"/>
        <end position="393"/>
    </location>
</feature>
<dbReference type="Gene3D" id="3.40.630.190">
    <property type="entry name" value="LCP protein"/>
    <property type="match status" value="1"/>
</dbReference>
<dbReference type="RefSeq" id="WP_209811938.1">
    <property type="nucleotide sequence ID" value="NZ_JAGGKT010000014.1"/>
</dbReference>
<feature type="compositionally biased region" description="Polar residues" evidence="2">
    <location>
        <begin position="360"/>
        <end position="369"/>
    </location>
</feature>
<dbReference type="Pfam" id="PF03816">
    <property type="entry name" value="LytR_cpsA_psr"/>
    <property type="match status" value="1"/>
</dbReference>
<dbReference type="PANTHER" id="PTHR33392:SF6">
    <property type="entry name" value="POLYISOPRENYL-TEICHOIC ACID--PEPTIDOGLYCAN TEICHOIC ACID TRANSFERASE TAGU"/>
    <property type="match status" value="1"/>
</dbReference>
<comment type="similarity">
    <text evidence="1">Belongs to the LytR/CpsA/Psr (LCP) family.</text>
</comment>
<keyword evidence="5" id="KW-1185">Reference proteome</keyword>
<dbReference type="EMBL" id="JAGGKT010000014">
    <property type="protein sequence ID" value="MBP1933925.1"/>
    <property type="molecule type" value="Genomic_DNA"/>
</dbReference>
<organism evidence="4 5">
    <name type="scientific">Ammoniphilus resinae</name>
    <dbReference type="NCBI Taxonomy" id="861532"/>
    <lineage>
        <taxon>Bacteria</taxon>
        <taxon>Bacillati</taxon>
        <taxon>Bacillota</taxon>
        <taxon>Bacilli</taxon>
        <taxon>Bacillales</taxon>
        <taxon>Paenibacillaceae</taxon>
        <taxon>Aneurinibacillus group</taxon>
        <taxon>Ammoniphilus</taxon>
    </lineage>
</organism>
<evidence type="ECO:0000259" key="3">
    <source>
        <dbReference type="Pfam" id="PF03816"/>
    </source>
</evidence>
<comment type="caution">
    <text evidence="4">The sequence shown here is derived from an EMBL/GenBank/DDBJ whole genome shotgun (WGS) entry which is preliminary data.</text>
</comment>
<feature type="region of interest" description="Disordered" evidence="2">
    <location>
        <begin position="344"/>
        <end position="473"/>
    </location>
</feature>
<dbReference type="PANTHER" id="PTHR33392">
    <property type="entry name" value="POLYISOPRENYL-TEICHOIC ACID--PEPTIDOGLYCAN TEICHOIC ACID TRANSFERASE TAGU"/>
    <property type="match status" value="1"/>
</dbReference>
<proteinExistence type="inferred from homology"/>
<reference evidence="4 5" key="1">
    <citation type="submission" date="2021-03" db="EMBL/GenBank/DDBJ databases">
        <title>Genomic Encyclopedia of Type Strains, Phase IV (KMG-IV): sequencing the most valuable type-strain genomes for metagenomic binning, comparative biology and taxonomic classification.</title>
        <authorList>
            <person name="Goeker M."/>
        </authorList>
    </citation>
    <scope>NUCLEOTIDE SEQUENCE [LARGE SCALE GENOMIC DNA]</scope>
    <source>
        <strain evidence="4 5">DSM 24738</strain>
    </source>
</reference>
<dbReference type="InterPro" id="IPR050922">
    <property type="entry name" value="LytR/CpsA/Psr_CW_biosynth"/>
</dbReference>
<accession>A0ABS4GVL8</accession>
<evidence type="ECO:0000256" key="2">
    <source>
        <dbReference type="SAM" id="MobiDB-lite"/>
    </source>
</evidence>
<evidence type="ECO:0000313" key="4">
    <source>
        <dbReference type="EMBL" id="MBP1933925.1"/>
    </source>
</evidence>
<name>A0ABS4GVL8_9BACL</name>
<dbReference type="NCBIfam" id="TIGR00350">
    <property type="entry name" value="lytR_cpsA_psr"/>
    <property type="match status" value="1"/>
</dbReference>
<dbReference type="Proteomes" id="UP001519343">
    <property type="component" value="Unassembled WGS sequence"/>
</dbReference>
<evidence type="ECO:0000313" key="5">
    <source>
        <dbReference type="Proteomes" id="UP001519343"/>
    </source>
</evidence>
<gene>
    <name evidence="4" type="ORF">J2Z37_003942</name>
</gene>
<feature type="domain" description="Cell envelope-related transcriptional attenuator" evidence="3">
    <location>
        <begin position="93"/>
        <end position="265"/>
    </location>
</feature>
<feature type="compositionally biased region" description="Pro residues" evidence="2">
    <location>
        <begin position="456"/>
        <end position="466"/>
    </location>
</feature>
<evidence type="ECO:0000256" key="1">
    <source>
        <dbReference type="ARBA" id="ARBA00006068"/>
    </source>
</evidence>
<sequence length="473" mass="52319">MQTQLNRQQRYAKSGKNKPKKKWMKWALLCLVLLVATGAGAVWWEFDDLLNKVTVSTEPGTSDENPVAKEYNQEPISVVILGKDTREGLGMLNTDVIIVAALNPKTKHVTMMSIPRDTGVQIEGYSGWHKINSVYAKGESERRTAERNKQPVTETGISLLKKTIEGAVGIPIQHYVTVDFEGFTSVIDKLGGVEIDVEKSMRYDDPHDGTHINLDEGLQTLGGKEALGYVRHRLDNRGPKYYSNDFDRGRRQQAVIKAVVDKMKSFSGISSFFGVMEVAGDHIRTDLSKEQIKGLIYDFKSVGSENIASIETGGYWDRASSHTIIPKENMEQIQSAFHQEMGITGTDSEGTFREEPARASQPTQVRQTQPKAVEPVTPEKPKEPTKEAAEKTSNEQGQADPTEKLDQPTPDNDGVTNESQPEAQTPAESNTPKEPVEPVKGQDQQNQGGKTSAPEIQPPIVAPQPEPLKVMEQ</sequence>